<reference evidence="11" key="1">
    <citation type="journal article" date="2018" name="Insect Mol. Biol.">
        <title>An odorant receptor mediates the attractiveness of cis-jasmone to Campoletis chlorideae, the endoparasitoid of Helicoverpa armigera.</title>
        <authorList>
            <person name="Sun Y.L."/>
            <person name="Dong J.F."/>
            <person name="Ning C."/>
            <person name="Ding P.P."/>
            <person name="Huang L.Q."/>
            <person name="Sun J.G."/>
            <person name="Wang C.Z."/>
        </authorList>
    </citation>
    <scope>NUCLEOTIDE SEQUENCE</scope>
    <source>
        <strain evidence="11">CchlOR80</strain>
    </source>
</reference>
<dbReference type="AlphaFoldDB" id="A0A346D408"/>
<dbReference type="GO" id="GO:0004984">
    <property type="term" value="F:olfactory receptor activity"/>
    <property type="evidence" value="ECO:0007669"/>
    <property type="project" value="InterPro"/>
</dbReference>
<keyword evidence="8 10" id="KW-0675">Receptor</keyword>
<comment type="caution">
    <text evidence="10">Lacks conserved residue(s) required for the propagation of feature annotation.</text>
</comment>
<evidence type="ECO:0000256" key="2">
    <source>
        <dbReference type="ARBA" id="ARBA00022475"/>
    </source>
</evidence>
<keyword evidence="3 10" id="KW-0716">Sensory transduction</keyword>
<feature type="transmembrane region" description="Helical" evidence="10">
    <location>
        <begin position="297"/>
        <end position="316"/>
    </location>
</feature>
<protein>
    <recommendedName>
        <fullName evidence="10">Odorant receptor</fullName>
    </recommendedName>
</protein>
<evidence type="ECO:0000256" key="7">
    <source>
        <dbReference type="ARBA" id="ARBA00023136"/>
    </source>
</evidence>
<keyword evidence="5 10" id="KW-0552">Olfaction</keyword>
<evidence type="ECO:0000256" key="10">
    <source>
        <dbReference type="RuleBase" id="RU351113"/>
    </source>
</evidence>
<reference evidence="11" key="2">
    <citation type="submission" date="2018-01" db="EMBL/GenBank/DDBJ databases">
        <authorList>
            <person name="Gaut B.S."/>
            <person name="Morton B.R."/>
            <person name="Clegg M.T."/>
            <person name="Duvall M.R."/>
        </authorList>
    </citation>
    <scope>NUCLEOTIDE SEQUENCE</scope>
    <source>
        <strain evidence="11">CchlOR80</strain>
    </source>
</reference>
<dbReference type="Pfam" id="PF02949">
    <property type="entry name" value="7tm_6"/>
    <property type="match status" value="1"/>
</dbReference>
<evidence type="ECO:0000256" key="9">
    <source>
        <dbReference type="ARBA" id="ARBA00023224"/>
    </source>
</evidence>
<keyword evidence="4 10" id="KW-0812">Transmembrane</keyword>
<evidence type="ECO:0000256" key="3">
    <source>
        <dbReference type="ARBA" id="ARBA00022606"/>
    </source>
</evidence>
<keyword evidence="6 10" id="KW-1133">Transmembrane helix</keyword>
<keyword evidence="2" id="KW-1003">Cell membrane</keyword>
<dbReference type="InterPro" id="IPR004117">
    <property type="entry name" value="7tm6_olfct_rcpt"/>
</dbReference>
<organism evidence="11">
    <name type="scientific">Campoletis chlorideae</name>
    <dbReference type="NCBI Taxonomy" id="219166"/>
    <lineage>
        <taxon>Eukaryota</taxon>
        <taxon>Metazoa</taxon>
        <taxon>Ecdysozoa</taxon>
        <taxon>Arthropoda</taxon>
        <taxon>Hexapoda</taxon>
        <taxon>Insecta</taxon>
        <taxon>Pterygota</taxon>
        <taxon>Neoptera</taxon>
        <taxon>Endopterygota</taxon>
        <taxon>Hymenoptera</taxon>
        <taxon>Apocrita</taxon>
        <taxon>Ichneumonoidea</taxon>
        <taxon>Ichneumonidae</taxon>
        <taxon>Campopleginae</taxon>
        <taxon>Dusona group</taxon>
        <taxon>Campoletis</taxon>
    </lineage>
</organism>
<evidence type="ECO:0000256" key="5">
    <source>
        <dbReference type="ARBA" id="ARBA00022725"/>
    </source>
</evidence>
<evidence type="ECO:0000256" key="6">
    <source>
        <dbReference type="ARBA" id="ARBA00022989"/>
    </source>
</evidence>
<proteinExistence type="evidence at transcript level"/>
<dbReference type="GO" id="GO:0005549">
    <property type="term" value="F:odorant binding"/>
    <property type="evidence" value="ECO:0007669"/>
    <property type="project" value="InterPro"/>
</dbReference>
<keyword evidence="9 10" id="KW-0807">Transducer</keyword>
<evidence type="ECO:0000256" key="4">
    <source>
        <dbReference type="ARBA" id="ARBA00022692"/>
    </source>
</evidence>
<comment type="subcellular location">
    <subcellularLocation>
        <location evidence="1 10">Cell membrane</location>
        <topology evidence="1 10">Multi-pass membrane protein</topology>
    </subcellularLocation>
</comment>
<feature type="transmembrane region" description="Helical" evidence="10">
    <location>
        <begin position="266"/>
        <end position="285"/>
    </location>
</feature>
<feature type="transmembrane region" description="Helical" evidence="10">
    <location>
        <begin position="174"/>
        <end position="196"/>
    </location>
</feature>
<dbReference type="GO" id="GO:0005886">
    <property type="term" value="C:plasma membrane"/>
    <property type="evidence" value="ECO:0007669"/>
    <property type="project" value="UniProtKB-SubCell"/>
</dbReference>
<keyword evidence="7 10" id="KW-0472">Membrane</keyword>
<dbReference type="PANTHER" id="PTHR21137:SF35">
    <property type="entry name" value="ODORANT RECEPTOR 19A-RELATED"/>
    <property type="match status" value="1"/>
</dbReference>
<evidence type="ECO:0000313" key="11">
    <source>
        <dbReference type="EMBL" id="AXM05178.1"/>
    </source>
</evidence>
<dbReference type="PANTHER" id="PTHR21137">
    <property type="entry name" value="ODORANT RECEPTOR"/>
    <property type="match status" value="1"/>
</dbReference>
<feature type="transmembrane region" description="Helical" evidence="10">
    <location>
        <begin position="124"/>
        <end position="147"/>
    </location>
</feature>
<evidence type="ECO:0000256" key="8">
    <source>
        <dbReference type="ARBA" id="ARBA00023170"/>
    </source>
</evidence>
<sequence>MDLLPSPYFAINKKFLTSIGLWPHQSGFMKDLLFFNLLFFVGTQGYFQIGGMIAAWEDKNVFLESIPPVLVDFVCAAKIANFVINSKKMKELLVTLEKDWQKFKGSKEIEILNQYAKHGRMLTLTYAGCMYGSMVPFLIMPAVPIVMNAIGPENTTYPKQLMFRVDFLIDVEKYYYPLLIHSYFGTLAYITLVVAIDTILMIYVEHACGSFAVLGYQLEHLMDGVDVDVDVYPHKHNDTSYCSMANCVALHSHTLQYSKCIEDTNYISYFFQLSITMVCLSFTGFQTVMYADAPEVAVRYVAFTTCQLVILFLQSYPGQMLYDHSVKVAEYANNSEWYLTSVRTRKLICLMTMRSRIPCSLTAGKFYILNLANFSAVRMILRRKNL</sequence>
<accession>A0A346D408</accession>
<dbReference type="GO" id="GO:0007165">
    <property type="term" value="P:signal transduction"/>
    <property type="evidence" value="ECO:0007669"/>
    <property type="project" value="UniProtKB-KW"/>
</dbReference>
<comment type="similarity">
    <text evidence="10">Belongs to the insect chemoreceptor superfamily. Heteromeric odorant receptor channel (TC 1.A.69) family.</text>
</comment>
<name>A0A346D408_9HYME</name>
<evidence type="ECO:0000256" key="1">
    <source>
        <dbReference type="ARBA" id="ARBA00004651"/>
    </source>
</evidence>
<feature type="transmembrane region" description="Helical" evidence="10">
    <location>
        <begin position="32"/>
        <end position="54"/>
    </location>
</feature>
<dbReference type="EMBL" id="MG859350">
    <property type="protein sequence ID" value="AXM05178.1"/>
    <property type="molecule type" value="mRNA"/>
</dbReference>